<organism evidence="2 3">
    <name type="scientific">Haematococcus lacustris</name>
    <name type="common">Green alga</name>
    <name type="synonym">Haematococcus pluvialis</name>
    <dbReference type="NCBI Taxonomy" id="44745"/>
    <lineage>
        <taxon>Eukaryota</taxon>
        <taxon>Viridiplantae</taxon>
        <taxon>Chlorophyta</taxon>
        <taxon>core chlorophytes</taxon>
        <taxon>Chlorophyceae</taxon>
        <taxon>CS clade</taxon>
        <taxon>Chlamydomonadales</taxon>
        <taxon>Haematococcaceae</taxon>
        <taxon>Haematococcus</taxon>
    </lineage>
</organism>
<evidence type="ECO:0000313" key="3">
    <source>
        <dbReference type="Proteomes" id="UP000485058"/>
    </source>
</evidence>
<gene>
    <name evidence="2" type="ORF">HaLaN_16988</name>
</gene>
<evidence type="ECO:0000313" key="2">
    <source>
        <dbReference type="EMBL" id="GFH19950.1"/>
    </source>
</evidence>
<feature type="compositionally biased region" description="Basic residues" evidence="1">
    <location>
        <begin position="222"/>
        <end position="232"/>
    </location>
</feature>
<feature type="region of interest" description="Disordered" evidence="1">
    <location>
        <begin position="214"/>
        <end position="239"/>
    </location>
</feature>
<feature type="non-terminal residue" evidence="2">
    <location>
        <position position="542"/>
    </location>
</feature>
<feature type="non-terminal residue" evidence="2">
    <location>
        <position position="1"/>
    </location>
</feature>
<dbReference type="AlphaFoldDB" id="A0A699ZF99"/>
<feature type="compositionally biased region" description="Polar residues" evidence="1">
    <location>
        <begin position="422"/>
        <end position="431"/>
    </location>
</feature>
<accession>A0A699ZF99</accession>
<feature type="region of interest" description="Disordered" evidence="1">
    <location>
        <begin position="375"/>
        <end position="431"/>
    </location>
</feature>
<name>A0A699ZF99_HAELA</name>
<proteinExistence type="predicted"/>
<dbReference type="Proteomes" id="UP000485058">
    <property type="component" value="Unassembled WGS sequence"/>
</dbReference>
<evidence type="ECO:0000256" key="1">
    <source>
        <dbReference type="SAM" id="MobiDB-lite"/>
    </source>
</evidence>
<feature type="compositionally biased region" description="Basic and acidic residues" evidence="1">
    <location>
        <begin position="138"/>
        <end position="148"/>
    </location>
</feature>
<feature type="region of interest" description="Disordered" evidence="1">
    <location>
        <begin position="89"/>
        <end position="168"/>
    </location>
</feature>
<sequence>MDSPSTALAFSADPPHGSMCHGVVPISTSAHFRGHDGISGSSHPAAACPANTNTPFAQAACAVTSLAPEHQDKSAGPQPVARVAGQVTLPTPQPDVDLGRGKEPAPALPGQFWTGKAAGSGSSAACQDQPGGSGSRALHPEGRRELDVHNSQSSAMMPSGPGPTPALEADHHRLELGQQRATALNSLAGQVCPPSTASTLSLPRASRRSLDYNSYDYPATRSHGRHDRHRHSMDRSCRGTAHSVHGGSAYISHAATAPVTHHPAYGSSSSFFTRRGSAAAVLAADAAIAGGAVLLSQASAVSAEQREVEALGGLGSLALGAVCAVVLDADAAAAGPSAAGTLASSTAASAGVTAPQLAALHAGASPLADVGPGGGVEGGAVGSRSVHGGNSGRLGSGEIKSRSSPLRAHGSSRRSAFPPTPSASNSNSLPTTGVASAAASYAILSGSAVTPVADLMGPAQEVTITENYQPRAGDIAPAGLAAASGRPAFAPSPATANIAMAVTSGGPTAGLSHFVAGHGTSLHAAMDQSRLLHSLQAFASFH</sequence>
<dbReference type="EMBL" id="BLLF01001546">
    <property type="protein sequence ID" value="GFH19950.1"/>
    <property type="molecule type" value="Genomic_DNA"/>
</dbReference>
<reference evidence="2 3" key="1">
    <citation type="submission" date="2020-02" db="EMBL/GenBank/DDBJ databases">
        <title>Draft genome sequence of Haematococcus lacustris strain NIES-144.</title>
        <authorList>
            <person name="Morimoto D."/>
            <person name="Nakagawa S."/>
            <person name="Yoshida T."/>
            <person name="Sawayama S."/>
        </authorList>
    </citation>
    <scope>NUCLEOTIDE SEQUENCE [LARGE SCALE GENOMIC DNA]</scope>
    <source>
        <strain evidence="2 3">NIES-144</strain>
    </source>
</reference>
<keyword evidence="3" id="KW-1185">Reference proteome</keyword>
<protein>
    <submittedName>
        <fullName evidence="2">Uncharacterized protein</fullName>
    </submittedName>
</protein>
<feature type="compositionally biased region" description="Low complexity" evidence="1">
    <location>
        <begin position="115"/>
        <end position="125"/>
    </location>
</feature>
<comment type="caution">
    <text evidence="2">The sequence shown here is derived from an EMBL/GenBank/DDBJ whole genome shotgun (WGS) entry which is preliminary data.</text>
</comment>